<reference evidence="1 2" key="1">
    <citation type="submission" date="2021-06" db="EMBL/GenBank/DDBJ databases">
        <authorList>
            <person name="Palmer J.M."/>
        </authorList>
    </citation>
    <scope>NUCLEOTIDE SEQUENCE [LARGE SCALE GENOMIC DNA]</scope>
    <source>
        <strain evidence="1 2">XC_2019</strain>
        <tissue evidence="1">Muscle</tissue>
    </source>
</reference>
<name>A0ABV0RCU4_9TELE</name>
<gene>
    <name evidence="1" type="ORF">XENOCAPTIV_001503</name>
</gene>
<dbReference type="EMBL" id="JAHRIN010042124">
    <property type="protein sequence ID" value="MEQ2205521.1"/>
    <property type="molecule type" value="Genomic_DNA"/>
</dbReference>
<keyword evidence="2" id="KW-1185">Reference proteome</keyword>
<protein>
    <submittedName>
        <fullName evidence="1">Uncharacterized protein</fullName>
    </submittedName>
</protein>
<organism evidence="1 2">
    <name type="scientific">Xenoophorus captivus</name>
    <dbReference type="NCBI Taxonomy" id="1517983"/>
    <lineage>
        <taxon>Eukaryota</taxon>
        <taxon>Metazoa</taxon>
        <taxon>Chordata</taxon>
        <taxon>Craniata</taxon>
        <taxon>Vertebrata</taxon>
        <taxon>Euteleostomi</taxon>
        <taxon>Actinopterygii</taxon>
        <taxon>Neopterygii</taxon>
        <taxon>Teleostei</taxon>
        <taxon>Neoteleostei</taxon>
        <taxon>Acanthomorphata</taxon>
        <taxon>Ovalentaria</taxon>
        <taxon>Atherinomorphae</taxon>
        <taxon>Cyprinodontiformes</taxon>
        <taxon>Goodeidae</taxon>
        <taxon>Xenoophorus</taxon>
    </lineage>
</organism>
<sequence>RLCYLKVTDRNWGLFQWEKALSVAPGVSMRYWKKLMQRRADQLMAEDNDDAIPYCIATGDIKKLVAFFTSRGQLLEALLIAQLALASLIRGNEMELAACVGLVLGEAANQSTAYCLELLARKYMTSPTW</sequence>
<dbReference type="Proteomes" id="UP001434883">
    <property type="component" value="Unassembled WGS sequence"/>
</dbReference>
<proteinExistence type="predicted"/>
<evidence type="ECO:0000313" key="1">
    <source>
        <dbReference type="EMBL" id="MEQ2205521.1"/>
    </source>
</evidence>
<comment type="caution">
    <text evidence="1">The sequence shown here is derived from an EMBL/GenBank/DDBJ whole genome shotgun (WGS) entry which is preliminary data.</text>
</comment>
<accession>A0ABV0RCU4</accession>
<evidence type="ECO:0000313" key="2">
    <source>
        <dbReference type="Proteomes" id="UP001434883"/>
    </source>
</evidence>
<dbReference type="PANTHER" id="PTHR44464">
    <property type="entry name" value="WD REPEAT-CONTAINING PROTEIN 17"/>
    <property type="match status" value="1"/>
</dbReference>
<feature type="non-terminal residue" evidence="1">
    <location>
        <position position="1"/>
    </location>
</feature>
<dbReference type="PANTHER" id="PTHR44464:SF1">
    <property type="entry name" value="WD REPEAT-CONTAINING PROTEIN 17"/>
    <property type="match status" value="1"/>
</dbReference>